<gene>
    <name evidence="2" type="ORF">PDE_05705</name>
</gene>
<feature type="compositionally biased region" description="Basic and acidic residues" evidence="1">
    <location>
        <begin position="45"/>
        <end position="55"/>
    </location>
</feature>
<dbReference type="AlphaFoldDB" id="S8AWS4"/>
<protein>
    <submittedName>
        <fullName evidence="2">Uncharacterized protein</fullName>
    </submittedName>
</protein>
<evidence type="ECO:0000313" key="3">
    <source>
        <dbReference type="Proteomes" id="UP000019376"/>
    </source>
</evidence>
<reference evidence="2 3" key="1">
    <citation type="journal article" date="2013" name="PLoS ONE">
        <title>Genomic and secretomic analyses reveal unique features of the lignocellulolytic enzyme system of Penicillium decumbens.</title>
        <authorList>
            <person name="Liu G."/>
            <person name="Zhang L."/>
            <person name="Wei X."/>
            <person name="Zou G."/>
            <person name="Qin Y."/>
            <person name="Ma L."/>
            <person name="Li J."/>
            <person name="Zheng H."/>
            <person name="Wang S."/>
            <person name="Wang C."/>
            <person name="Xun L."/>
            <person name="Zhao G.-P."/>
            <person name="Zhou Z."/>
            <person name="Qu Y."/>
        </authorList>
    </citation>
    <scope>NUCLEOTIDE SEQUENCE [LARGE SCALE GENOMIC DNA]</scope>
    <source>
        <strain evidence="3">114-2 / CGMCC 5302</strain>
    </source>
</reference>
<accession>S8AWS4</accession>
<keyword evidence="3" id="KW-1185">Reference proteome</keyword>
<dbReference type="Proteomes" id="UP000019376">
    <property type="component" value="Unassembled WGS sequence"/>
</dbReference>
<organism evidence="2 3">
    <name type="scientific">Penicillium oxalicum (strain 114-2 / CGMCC 5302)</name>
    <name type="common">Penicillium decumbens</name>
    <dbReference type="NCBI Taxonomy" id="933388"/>
    <lineage>
        <taxon>Eukaryota</taxon>
        <taxon>Fungi</taxon>
        <taxon>Dikarya</taxon>
        <taxon>Ascomycota</taxon>
        <taxon>Pezizomycotina</taxon>
        <taxon>Eurotiomycetes</taxon>
        <taxon>Eurotiomycetidae</taxon>
        <taxon>Eurotiales</taxon>
        <taxon>Aspergillaceae</taxon>
        <taxon>Penicillium</taxon>
    </lineage>
</organism>
<evidence type="ECO:0000313" key="2">
    <source>
        <dbReference type="EMBL" id="EPS30753.1"/>
    </source>
</evidence>
<evidence type="ECO:0000256" key="1">
    <source>
        <dbReference type="SAM" id="MobiDB-lite"/>
    </source>
</evidence>
<name>S8AWS4_PENO1</name>
<sequence length="218" mass="24559">MMEWATDSDMVPGGQMEPPEDGEAGDWRPETRWVDNWTDQGTASGERENSIAEDGEHLALPTDRLFQSPRDHRVSQQDSDSGVFEVQVTLTLTTLLDHAISIKLGAMAPSCRFLGVEADKARTHPTRWKSGRVVLSLLSNFSTPIPSIIAQERKRKQKSITSVRRVDQRRFKYDHANAAPRLPDAKQPLWTLDLPDQRKITRRAPPAAQVCPMAHDKK</sequence>
<dbReference type="HOGENOM" id="CLU_1267275_0_0_1"/>
<proteinExistence type="predicted"/>
<feature type="region of interest" description="Disordered" evidence="1">
    <location>
        <begin position="1"/>
        <end position="55"/>
    </location>
</feature>
<dbReference type="EMBL" id="KB644412">
    <property type="protein sequence ID" value="EPS30753.1"/>
    <property type="molecule type" value="Genomic_DNA"/>
</dbReference>